<dbReference type="InterPro" id="IPR053447">
    <property type="entry name" value="Alpha-KG_dependent_hydroxylase"/>
</dbReference>
<comment type="similarity">
    <text evidence="1">Belongs to the clavaminate synthase family.</text>
</comment>
<dbReference type="PIRSF" id="PIRSF019543">
    <property type="entry name" value="Clavaminate_syn"/>
    <property type="match status" value="1"/>
</dbReference>
<dbReference type="RefSeq" id="WP_189986465.1">
    <property type="nucleotide sequence ID" value="NZ_BNBF01000038.1"/>
</dbReference>
<dbReference type="AlphaFoldDB" id="A0A919F3B8"/>
<evidence type="ECO:0000256" key="1">
    <source>
        <dbReference type="ARBA" id="ARBA00008425"/>
    </source>
</evidence>
<keyword evidence="3" id="KW-0560">Oxidoreductase</keyword>
<evidence type="ECO:0000256" key="5">
    <source>
        <dbReference type="PIRSR" id="PIRSR019543-2"/>
    </source>
</evidence>
<dbReference type="InterPro" id="IPR014503">
    <property type="entry name" value="Clavaminate_syn-like"/>
</dbReference>
<feature type="binding site" evidence="5">
    <location>
        <position position="164"/>
    </location>
    <ligand>
        <name>Fe cation</name>
        <dbReference type="ChEBI" id="CHEBI:24875"/>
    </ligand>
</feature>
<protein>
    <submittedName>
        <fullName evidence="7">L-asparagine oxygenase</fullName>
    </submittedName>
</protein>
<keyword evidence="4 5" id="KW-0408">Iron</keyword>
<evidence type="ECO:0000313" key="8">
    <source>
        <dbReference type="Proteomes" id="UP000619355"/>
    </source>
</evidence>
<evidence type="ECO:0000256" key="2">
    <source>
        <dbReference type="ARBA" id="ARBA00022723"/>
    </source>
</evidence>
<keyword evidence="8" id="KW-1185">Reference proteome</keyword>
<proteinExistence type="inferred from homology"/>
<evidence type="ECO:0000256" key="4">
    <source>
        <dbReference type="ARBA" id="ARBA00023004"/>
    </source>
</evidence>
<evidence type="ECO:0000259" key="6">
    <source>
        <dbReference type="Pfam" id="PF02668"/>
    </source>
</evidence>
<gene>
    <name evidence="7" type="primary">asnO</name>
    <name evidence="7" type="ORF">GCM10018980_73100</name>
</gene>
<dbReference type="Gene3D" id="3.60.130.10">
    <property type="entry name" value="Clavaminate synthase-like"/>
    <property type="match status" value="1"/>
</dbReference>
<name>A0A919F3B8_9ACTN</name>
<feature type="binding site" evidence="5">
    <location>
        <position position="166"/>
    </location>
    <ligand>
        <name>Fe cation</name>
        <dbReference type="ChEBI" id="CHEBI:24875"/>
    </ligand>
</feature>
<organism evidence="7 8">
    <name type="scientific">Streptomyces capoamus</name>
    <dbReference type="NCBI Taxonomy" id="68183"/>
    <lineage>
        <taxon>Bacteria</taxon>
        <taxon>Bacillati</taxon>
        <taxon>Actinomycetota</taxon>
        <taxon>Actinomycetes</taxon>
        <taxon>Kitasatosporales</taxon>
        <taxon>Streptomycetaceae</taxon>
        <taxon>Streptomyces</taxon>
    </lineage>
</organism>
<feature type="domain" description="TauD/TfdA-like" evidence="6">
    <location>
        <begin position="152"/>
        <end position="330"/>
    </location>
</feature>
<reference evidence="8" key="1">
    <citation type="journal article" date="2019" name="Int. J. Syst. Evol. Microbiol.">
        <title>The Global Catalogue of Microorganisms (GCM) 10K type strain sequencing project: providing services to taxonomists for standard genome sequencing and annotation.</title>
        <authorList>
            <consortium name="The Broad Institute Genomics Platform"/>
            <consortium name="The Broad Institute Genome Sequencing Center for Infectious Disease"/>
            <person name="Wu L."/>
            <person name="Ma J."/>
        </authorList>
    </citation>
    <scope>NUCLEOTIDE SEQUENCE [LARGE SCALE GENOMIC DNA]</scope>
    <source>
        <strain evidence="8">JCM 4253</strain>
    </source>
</reference>
<dbReference type="EMBL" id="BNBF01000038">
    <property type="protein sequence ID" value="GHG75600.1"/>
    <property type="molecule type" value="Genomic_DNA"/>
</dbReference>
<evidence type="ECO:0000313" key="7">
    <source>
        <dbReference type="EMBL" id="GHG75600.1"/>
    </source>
</evidence>
<keyword evidence="2 5" id="KW-0479">Metal-binding</keyword>
<sequence length="352" mass="39071">MTLASPSTAKASGPVGDQPVVYTLGPQEAEELADAARWAAESCGNPLEEEFYEQAWRQVELLPEGLRAFLQEFRHREPATACLVHGLPVDDAEIGPTPDHWRDAIADKSARGQEAMLALCGLALGDPFGWATLQEGSIVQNVLPIRGEEDRQSGYGSEALLEFHTEDGFHPHRCDYLMLLGLRNPDAVPTIVASVRDVRLDERDRAILSQERYHILPDTEHIRQLATDDPDHPALGKLRRMESAPAPVGVLFGDTLAPYMRIDRPFMRCVGDDPEATAALDRLMAELTRVQQEIVVGPGSLLIVDNYRAAHGRRAFTARFDGTDRWLKKLTVSRNLRRGLAGYRSGLRRVIV</sequence>
<dbReference type="InterPro" id="IPR042098">
    <property type="entry name" value="TauD-like_sf"/>
</dbReference>
<dbReference type="Pfam" id="PF02668">
    <property type="entry name" value="TauD"/>
    <property type="match status" value="1"/>
</dbReference>
<dbReference type="InterPro" id="IPR003819">
    <property type="entry name" value="TauD/TfdA-like"/>
</dbReference>
<dbReference type="Proteomes" id="UP000619355">
    <property type="component" value="Unassembled WGS sequence"/>
</dbReference>
<dbReference type="SUPFAM" id="SSF51197">
    <property type="entry name" value="Clavaminate synthase-like"/>
    <property type="match status" value="1"/>
</dbReference>
<evidence type="ECO:0000256" key="3">
    <source>
        <dbReference type="ARBA" id="ARBA00023002"/>
    </source>
</evidence>
<comment type="caution">
    <text evidence="7">The sequence shown here is derived from an EMBL/GenBank/DDBJ whole genome shotgun (WGS) entry which is preliminary data.</text>
</comment>
<dbReference type="GO" id="GO:0016491">
    <property type="term" value="F:oxidoreductase activity"/>
    <property type="evidence" value="ECO:0007669"/>
    <property type="project" value="UniProtKB-KW"/>
</dbReference>
<dbReference type="GO" id="GO:0005506">
    <property type="term" value="F:iron ion binding"/>
    <property type="evidence" value="ECO:0007669"/>
    <property type="project" value="InterPro"/>
</dbReference>
<dbReference type="NCBIfam" id="NF041363">
    <property type="entry name" value="GntD_guanitoxin"/>
    <property type="match status" value="1"/>
</dbReference>
<accession>A0A919F3B8</accession>